<evidence type="ECO:0000256" key="1">
    <source>
        <dbReference type="ARBA" id="ARBA00022536"/>
    </source>
</evidence>
<dbReference type="InterPro" id="IPR000742">
    <property type="entry name" value="EGF"/>
</dbReference>
<feature type="disulfide bond" evidence="6">
    <location>
        <begin position="111"/>
        <end position="120"/>
    </location>
</feature>
<reference evidence="8 9" key="1">
    <citation type="journal article" date="2018" name="Sci. Rep.">
        <title>Comparative analysis of the Pocillopora damicornis genome highlights role of immune system in coral evolution.</title>
        <authorList>
            <person name="Cunning R."/>
            <person name="Bay R.A."/>
            <person name="Gillette P."/>
            <person name="Baker A.C."/>
            <person name="Traylor-Knowles N."/>
        </authorList>
    </citation>
    <scope>NUCLEOTIDE SEQUENCE [LARGE SCALE GENOMIC DNA]</scope>
    <source>
        <strain evidence="8">RSMAS</strain>
        <tissue evidence="8">Whole animal</tissue>
    </source>
</reference>
<name>A0A3M6U0H4_POCDA</name>
<comment type="caution">
    <text evidence="8">The sequence shown here is derived from an EMBL/GenBank/DDBJ whole genome shotgun (WGS) entry which is preliminary data.</text>
</comment>
<keyword evidence="2" id="KW-0732">Signal</keyword>
<feature type="disulfide bond" evidence="6">
    <location>
        <begin position="92"/>
        <end position="109"/>
    </location>
</feature>
<evidence type="ECO:0000259" key="7">
    <source>
        <dbReference type="PROSITE" id="PS50026"/>
    </source>
</evidence>
<evidence type="ECO:0000256" key="6">
    <source>
        <dbReference type="PROSITE-ProRule" id="PRU00076"/>
    </source>
</evidence>
<dbReference type="FunFam" id="2.10.25.10:FF:000054">
    <property type="entry name" value="Slit guidance ligand 2"/>
    <property type="match status" value="1"/>
</dbReference>
<proteinExistence type="predicted"/>
<dbReference type="Proteomes" id="UP000275408">
    <property type="component" value="Unassembled WGS sequence"/>
</dbReference>
<evidence type="ECO:0000313" key="9">
    <source>
        <dbReference type="Proteomes" id="UP000275408"/>
    </source>
</evidence>
<evidence type="ECO:0000256" key="2">
    <source>
        <dbReference type="ARBA" id="ARBA00022729"/>
    </source>
</evidence>
<evidence type="ECO:0000313" key="8">
    <source>
        <dbReference type="EMBL" id="RMX47162.1"/>
    </source>
</evidence>
<evidence type="ECO:0000256" key="3">
    <source>
        <dbReference type="ARBA" id="ARBA00022737"/>
    </source>
</evidence>
<evidence type="ECO:0000256" key="4">
    <source>
        <dbReference type="ARBA" id="ARBA00023157"/>
    </source>
</evidence>
<protein>
    <recommendedName>
        <fullName evidence="7">EGF-like domain-containing protein</fullName>
    </recommendedName>
</protein>
<dbReference type="PROSITE" id="PS00022">
    <property type="entry name" value="EGF_1"/>
    <property type="match status" value="1"/>
</dbReference>
<keyword evidence="5" id="KW-0325">Glycoprotein</keyword>
<dbReference type="AlphaFoldDB" id="A0A3M6U0H4"/>
<keyword evidence="4 6" id="KW-1015">Disulfide bond</keyword>
<keyword evidence="9" id="KW-1185">Reference proteome</keyword>
<dbReference type="OrthoDB" id="5949043at2759"/>
<dbReference type="EMBL" id="RCHS01002482">
    <property type="protein sequence ID" value="RMX47162.1"/>
    <property type="molecule type" value="Genomic_DNA"/>
</dbReference>
<dbReference type="SMART" id="SM00181">
    <property type="entry name" value="EGF"/>
    <property type="match status" value="1"/>
</dbReference>
<dbReference type="PROSITE" id="PS01186">
    <property type="entry name" value="EGF_2"/>
    <property type="match status" value="1"/>
</dbReference>
<accession>A0A3M6U0H4</accession>
<dbReference type="SUPFAM" id="SSF57196">
    <property type="entry name" value="EGF/Laminin"/>
    <property type="match status" value="1"/>
</dbReference>
<sequence>MAYAKFKAHRFAFLNVTTIGPDNVVKAGSECGLACVNSLSCLSFNLAVFHGMNGKLLCQLLPTDIYNNSDKFATSEQFHHYSILSPCISWPCQNNGTCAAQYKDDSYICICKRGYTGKHCEILGMKTSSVGTPL</sequence>
<keyword evidence="1 6" id="KW-0245">EGF-like domain</keyword>
<organism evidence="8 9">
    <name type="scientific">Pocillopora damicornis</name>
    <name type="common">Cauliflower coral</name>
    <name type="synonym">Millepora damicornis</name>
    <dbReference type="NCBI Taxonomy" id="46731"/>
    <lineage>
        <taxon>Eukaryota</taxon>
        <taxon>Metazoa</taxon>
        <taxon>Cnidaria</taxon>
        <taxon>Anthozoa</taxon>
        <taxon>Hexacorallia</taxon>
        <taxon>Scleractinia</taxon>
        <taxon>Astrocoeniina</taxon>
        <taxon>Pocilloporidae</taxon>
        <taxon>Pocillopora</taxon>
    </lineage>
</organism>
<dbReference type="CDD" id="cd00054">
    <property type="entry name" value="EGF_CA"/>
    <property type="match status" value="1"/>
</dbReference>
<comment type="caution">
    <text evidence="6">Lacks conserved residue(s) required for the propagation of feature annotation.</text>
</comment>
<keyword evidence="3" id="KW-0677">Repeat</keyword>
<evidence type="ECO:0000256" key="5">
    <source>
        <dbReference type="ARBA" id="ARBA00023180"/>
    </source>
</evidence>
<dbReference type="Pfam" id="PF00008">
    <property type="entry name" value="EGF"/>
    <property type="match status" value="1"/>
</dbReference>
<dbReference type="Gene3D" id="2.10.25.10">
    <property type="entry name" value="Laminin"/>
    <property type="match status" value="1"/>
</dbReference>
<gene>
    <name evidence="8" type="ORF">pdam_00016227</name>
</gene>
<feature type="domain" description="EGF-like" evidence="7">
    <location>
        <begin position="83"/>
        <end position="121"/>
    </location>
</feature>
<dbReference type="PROSITE" id="PS50026">
    <property type="entry name" value="EGF_3"/>
    <property type="match status" value="1"/>
</dbReference>